<dbReference type="Proteomes" id="UP001155145">
    <property type="component" value="Unassembled WGS sequence"/>
</dbReference>
<sequence length="110" mass="12931">MDIVDFLVTRFQEDISEARKLLASSNVSLSDRWYEERLLKECETKLMLIEIIGGARRHALSRMVLEEDDDEDPRFREELEWTRLALSALAAVHEDHPDFQDGWRLTQESP</sequence>
<gene>
    <name evidence="1" type="ORF">LJ755_06410</name>
    <name evidence="2" type="ORF">MUK71_14505</name>
</gene>
<reference evidence="1" key="1">
    <citation type="submission" date="2021-10" db="EMBL/GenBank/DDBJ databases">
        <title>Novel species in genus Arthrobacter.</title>
        <authorList>
            <person name="Liu Y."/>
        </authorList>
    </citation>
    <scope>NUCLEOTIDE SEQUENCE</scope>
    <source>
        <strain evidence="1">Zg-Y462</strain>
        <strain evidence="3">zg-Y462</strain>
    </source>
</reference>
<proteinExistence type="predicted"/>
<evidence type="ECO:0000313" key="4">
    <source>
        <dbReference type="Proteomes" id="UP001155145"/>
    </source>
</evidence>
<accession>A0A9X1M6F7</accession>
<evidence type="ECO:0000313" key="3">
    <source>
        <dbReference type="Proteomes" id="UP000829758"/>
    </source>
</evidence>
<dbReference type="Pfam" id="PF19730">
    <property type="entry name" value="DUF6221"/>
    <property type="match status" value="1"/>
</dbReference>
<dbReference type="RefSeq" id="WP_227902781.1">
    <property type="nucleotide sequence ID" value="NZ_CP094984.1"/>
</dbReference>
<evidence type="ECO:0000313" key="2">
    <source>
        <dbReference type="EMBL" id="UON91774.1"/>
    </source>
</evidence>
<dbReference type="AlphaFoldDB" id="A0A9X1M6F7"/>
<name>A0A9X1M6F7_9MICC</name>
<dbReference type="InterPro" id="IPR046193">
    <property type="entry name" value="DUF6221"/>
</dbReference>
<keyword evidence="3" id="KW-1185">Reference proteome</keyword>
<organism evidence="1 4">
    <name type="scientific">Arthrobacter zhangbolii</name>
    <dbReference type="NCBI Taxonomy" id="2886936"/>
    <lineage>
        <taxon>Bacteria</taxon>
        <taxon>Bacillati</taxon>
        <taxon>Actinomycetota</taxon>
        <taxon>Actinomycetes</taxon>
        <taxon>Micrococcales</taxon>
        <taxon>Micrococcaceae</taxon>
        <taxon>Arthrobacter</taxon>
    </lineage>
</organism>
<dbReference type="EMBL" id="JAJFZT010000003">
    <property type="protein sequence ID" value="MCC3272363.1"/>
    <property type="molecule type" value="Genomic_DNA"/>
</dbReference>
<evidence type="ECO:0000313" key="1">
    <source>
        <dbReference type="EMBL" id="MCC3272363.1"/>
    </source>
</evidence>
<dbReference type="Proteomes" id="UP000829758">
    <property type="component" value="Chromosome"/>
</dbReference>
<protein>
    <submittedName>
        <fullName evidence="1">DUF6221 family protein</fullName>
    </submittedName>
</protein>
<dbReference type="EMBL" id="CP094984">
    <property type="protein sequence ID" value="UON91774.1"/>
    <property type="molecule type" value="Genomic_DNA"/>
</dbReference>